<evidence type="ECO:0000313" key="4">
    <source>
        <dbReference type="EMBL" id="PIN12354.1"/>
    </source>
</evidence>
<sequence length="115" mass="13229">MAPSIRRRRRRRKSSSRRSTTLLKKHLHNKNDQENSLVSPANSPAKLDSSTENVDICSTPKADRYRIPETQTCPPAPKKRRIITSCNPLRRRPIAFYASPDIELFFYLALRGIPV</sequence>
<keyword evidence="2" id="KW-0131">Cell cycle</keyword>
<reference evidence="5" key="1">
    <citation type="journal article" date="2018" name="Gigascience">
        <title>Genome assembly of the Pink Ipe (Handroanthus impetiginosus, Bignoniaceae), a highly valued, ecologically keystone Neotropical timber forest tree.</title>
        <authorList>
            <person name="Silva-Junior O.B."/>
            <person name="Grattapaglia D."/>
            <person name="Novaes E."/>
            <person name="Collevatti R.G."/>
        </authorList>
    </citation>
    <scope>NUCLEOTIDE SEQUENCE [LARGE SCALE GENOMIC DNA]</scope>
    <source>
        <strain evidence="5">cv. UFG-1</strain>
    </source>
</reference>
<accession>A0A2G9H4A9</accession>
<feature type="compositionally biased region" description="Polar residues" evidence="3">
    <location>
        <begin position="34"/>
        <end position="53"/>
    </location>
</feature>
<feature type="compositionally biased region" description="Basic residues" evidence="3">
    <location>
        <begin position="1"/>
        <end position="16"/>
    </location>
</feature>
<dbReference type="PANTHER" id="PTHR33142:SF8">
    <property type="entry name" value="CYCLIN-DEPENDENT PROTEIN KINASE INHIBITOR SMR9"/>
    <property type="match status" value="1"/>
</dbReference>
<name>A0A2G9H4A9_9LAMI</name>
<evidence type="ECO:0000256" key="3">
    <source>
        <dbReference type="SAM" id="MobiDB-lite"/>
    </source>
</evidence>
<keyword evidence="5" id="KW-1185">Reference proteome</keyword>
<comment type="caution">
    <text evidence="4">The sequence shown here is derived from an EMBL/GenBank/DDBJ whole genome shotgun (WGS) entry which is preliminary data.</text>
</comment>
<dbReference type="OrthoDB" id="1840446at2759"/>
<dbReference type="GO" id="GO:0032875">
    <property type="term" value="P:regulation of DNA endoreduplication"/>
    <property type="evidence" value="ECO:0007669"/>
    <property type="project" value="InterPro"/>
</dbReference>
<evidence type="ECO:0000256" key="2">
    <source>
        <dbReference type="ARBA" id="ARBA00023306"/>
    </source>
</evidence>
<gene>
    <name evidence="4" type="ORF">CDL12_15032</name>
</gene>
<evidence type="ECO:0000256" key="1">
    <source>
        <dbReference type="ARBA" id="ARBA00023013"/>
    </source>
</evidence>
<dbReference type="Proteomes" id="UP000231279">
    <property type="component" value="Unassembled WGS sequence"/>
</dbReference>
<dbReference type="GO" id="GO:0005634">
    <property type="term" value="C:nucleus"/>
    <property type="evidence" value="ECO:0007669"/>
    <property type="project" value="TreeGrafter"/>
</dbReference>
<dbReference type="EMBL" id="NKXS01002705">
    <property type="protein sequence ID" value="PIN12354.1"/>
    <property type="molecule type" value="Genomic_DNA"/>
</dbReference>
<dbReference type="AlphaFoldDB" id="A0A2G9H4A9"/>
<keyword evidence="1" id="KW-0649">Protein kinase inhibitor</keyword>
<protein>
    <submittedName>
        <fullName evidence="4">Uncharacterized protein</fullName>
    </submittedName>
</protein>
<dbReference type="PANTHER" id="PTHR33142">
    <property type="entry name" value="CYCLIN-DEPENDENT PROTEIN KINASE INHIBITOR SMR13"/>
    <property type="match status" value="1"/>
</dbReference>
<evidence type="ECO:0000313" key="5">
    <source>
        <dbReference type="Proteomes" id="UP000231279"/>
    </source>
</evidence>
<feature type="region of interest" description="Disordered" evidence="3">
    <location>
        <begin position="1"/>
        <end position="54"/>
    </location>
</feature>
<organism evidence="4 5">
    <name type="scientific">Handroanthus impetiginosus</name>
    <dbReference type="NCBI Taxonomy" id="429701"/>
    <lineage>
        <taxon>Eukaryota</taxon>
        <taxon>Viridiplantae</taxon>
        <taxon>Streptophyta</taxon>
        <taxon>Embryophyta</taxon>
        <taxon>Tracheophyta</taxon>
        <taxon>Spermatophyta</taxon>
        <taxon>Magnoliopsida</taxon>
        <taxon>eudicotyledons</taxon>
        <taxon>Gunneridae</taxon>
        <taxon>Pentapetalae</taxon>
        <taxon>asterids</taxon>
        <taxon>lamiids</taxon>
        <taxon>Lamiales</taxon>
        <taxon>Bignoniaceae</taxon>
        <taxon>Crescentiina</taxon>
        <taxon>Tabebuia alliance</taxon>
        <taxon>Handroanthus</taxon>
    </lineage>
</organism>
<dbReference type="GO" id="GO:0004860">
    <property type="term" value="F:protein kinase inhibitor activity"/>
    <property type="evidence" value="ECO:0007669"/>
    <property type="project" value="UniProtKB-KW"/>
</dbReference>
<proteinExistence type="predicted"/>
<dbReference type="InterPro" id="IPR040389">
    <property type="entry name" value="SMR"/>
</dbReference>